<feature type="domain" description="Aminoglycoside phosphotransferase" evidence="2">
    <location>
        <begin position="38"/>
        <end position="266"/>
    </location>
</feature>
<dbReference type="InterPro" id="IPR011009">
    <property type="entry name" value="Kinase-like_dom_sf"/>
</dbReference>
<dbReference type="InterPro" id="IPR002575">
    <property type="entry name" value="Aminoglycoside_PTrfase"/>
</dbReference>
<dbReference type="Pfam" id="PF01636">
    <property type="entry name" value="APH"/>
    <property type="match status" value="1"/>
</dbReference>
<dbReference type="SUPFAM" id="SSF56112">
    <property type="entry name" value="Protein kinase-like (PK-like)"/>
    <property type="match status" value="1"/>
</dbReference>
<dbReference type="Gene3D" id="3.90.1200.10">
    <property type="match status" value="1"/>
</dbReference>
<reference evidence="3 4" key="1">
    <citation type="journal article" date="2015" name="Nature">
        <title>rRNA introns, odd ribosomes, and small enigmatic genomes across a large radiation of phyla.</title>
        <authorList>
            <person name="Brown C.T."/>
            <person name="Hug L.A."/>
            <person name="Thomas B.C."/>
            <person name="Sharon I."/>
            <person name="Castelle C.J."/>
            <person name="Singh A."/>
            <person name="Wilkins M.J."/>
            <person name="Williams K.H."/>
            <person name="Banfield J.F."/>
        </authorList>
    </citation>
    <scope>NUCLEOTIDE SEQUENCE [LARGE SCALE GENOMIC DNA]</scope>
</reference>
<keyword evidence="3" id="KW-0808">Transferase</keyword>
<dbReference type="Proteomes" id="UP000034785">
    <property type="component" value="Unassembled WGS sequence"/>
</dbReference>
<dbReference type="InterPro" id="IPR050249">
    <property type="entry name" value="Pseudomonas-type_ThrB"/>
</dbReference>
<dbReference type="Gene3D" id="3.30.200.20">
    <property type="entry name" value="Phosphorylase Kinase, domain 1"/>
    <property type="match status" value="1"/>
</dbReference>
<comment type="similarity">
    <text evidence="1">Belongs to the pseudomonas-type ThrB family.</text>
</comment>
<dbReference type="AlphaFoldDB" id="A0A0G1B6P8"/>
<evidence type="ECO:0000256" key="1">
    <source>
        <dbReference type="ARBA" id="ARBA00038240"/>
    </source>
</evidence>
<evidence type="ECO:0000313" key="3">
    <source>
        <dbReference type="EMBL" id="KKS68947.1"/>
    </source>
</evidence>
<protein>
    <submittedName>
        <fullName evidence="3">Scyllo-inosamine-4-phosphate amidinotransferase</fullName>
    </submittedName>
</protein>
<dbReference type="EMBL" id="LCEJ01000069">
    <property type="protein sequence ID" value="KKS68947.1"/>
    <property type="molecule type" value="Genomic_DNA"/>
</dbReference>
<proteinExistence type="inferred from homology"/>
<comment type="caution">
    <text evidence="3">The sequence shown here is derived from an EMBL/GenBank/DDBJ whole genome shotgun (WGS) entry which is preliminary data.</text>
</comment>
<name>A0A0G1B6P8_9BACT</name>
<dbReference type="PANTHER" id="PTHR21064">
    <property type="entry name" value="AMINOGLYCOSIDE PHOSPHOTRANSFERASE DOMAIN-CONTAINING PROTEIN-RELATED"/>
    <property type="match status" value="1"/>
</dbReference>
<gene>
    <name evidence="3" type="ORF">UV41_C0069G0001</name>
</gene>
<organism evidence="3 4">
    <name type="scientific">Candidatus Daviesbacteria bacterium GW2011_GWA2_42_7</name>
    <dbReference type="NCBI Taxonomy" id="1618425"/>
    <lineage>
        <taxon>Bacteria</taxon>
        <taxon>Candidatus Daviesiibacteriota</taxon>
    </lineage>
</organism>
<evidence type="ECO:0000259" key="2">
    <source>
        <dbReference type="Pfam" id="PF01636"/>
    </source>
</evidence>
<dbReference type="GO" id="GO:0019202">
    <property type="term" value="F:amino acid kinase activity"/>
    <property type="evidence" value="ECO:0007669"/>
    <property type="project" value="TreeGrafter"/>
</dbReference>
<accession>A0A0G1B6P8</accession>
<evidence type="ECO:0000313" key="4">
    <source>
        <dbReference type="Proteomes" id="UP000034785"/>
    </source>
</evidence>
<dbReference type="PANTHER" id="PTHR21064:SF6">
    <property type="entry name" value="AMINOGLYCOSIDE PHOSPHOTRANSFERASE DOMAIN-CONTAINING PROTEIN"/>
    <property type="match status" value="1"/>
</dbReference>
<sequence length="324" mass="36755">MEMDKRTPIDRLNYEGNLDPVVGRLCTTYRVGEPTDFSVIDVGYEDCNVVIATQKDKYVAKIFSKGRSPQDITRYSTIMEKAVEAGVHHPPLIRTADGGVVYVDPQANSLSMVLMKFVEGKSFLELNRAPNAEELQKVLEQAAKVNRIDHHPAYLFDSWAIPNIQVMFDKVREYIKPEDIALIQQAMAKYSALPVNDLPHCFVHGDFTKANVLNGDDGKIYILDFSVANWYPRIQELAVITANLLHDPDNPMSLRDKSARVSEEYSKLNPLTTEEQRCLYDYALAGIAMEFMGAHQEKYINGNDTEETEFWLNLGRTGLQRELT</sequence>